<dbReference type="PANTHER" id="PTHR31419:SF8">
    <property type="entry name" value="PROTEIN PIN-LIKES 2-LIKE"/>
    <property type="match status" value="1"/>
</dbReference>
<keyword evidence="5" id="KW-0927">Auxin signaling pathway</keyword>
<dbReference type="GO" id="GO:0080162">
    <property type="term" value="P:endoplasmic reticulum to cytosol auxin transport"/>
    <property type="evidence" value="ECO:0007669"/>
    <property type="project" value="InterPro"/>
</dbReference>
<name>A0AAD8KFL9_TARER</name>
<feature type="region of interest" description="Disordered" evidence="7">
    <location>
        <begin position="241"/>
        <end position="260"/>
    </location>
</feature>
<feature type="transmembrane region" description="Helical" evidence="8">
    <location>
        <begin position="48"/>
        <end position="72"/>
    </location>
</feature>
<evidence type="ECO:0000256" key="7">
    <source>
        <dbReference type="SAM" id="MobiDB-lite"/>
    </source>
</evidence>
<feature type="transmembrane region" description="Helical" evidence="8">
    <location>
        <begin position="78"/>
        <end position="104"/>
    </location>
</feature>
<evidence type="ECO:0000256" key="3">
    <source>
        <dbReference type="ARBA" id="ARBA00022989"/>
    </source>
</evidence>
<feature type="transmembrane region" description="Helical" evidence="8">
    <location>
        <begin position="111"/>
        <end position="132"/>
    </location>
</feature>
<evidence type="ECO:0000256" key="8">
    <source>
        <dbReference type="SAM" id="Phobius"/>
    </source>
</evidence>
<keyword evidence="3 8" id="KW-1133">Transmembrane helix</keyword>
<dbReference type="GO" id="GO:0016020">
    <property type="term" value="C:membrane"/>
    <property type="evidence" value="ECO:0007669"/>
    <property type="project" value="UniProtKB-SubCell"/>
</dbReference>
<feature type="transmembrane region" description="Helical" evidence="8">
    <location>
        <begin position="392"/>
        <end position="413"/>
    </location>
</feature>
<evidence type="ECO:0000256" key="6">
    <source>
        <dbReference type="ARBA" id="ARBA00044504"/>
    </source>
</evidence>
<keyword evidence="10" id="KW-1185">Reference proteome</keyword>
<feature type="transmembrane region" description="Helical" evidence="8">
    <location>
        <begin position="287"/>
        <end position="307"/>
    </location>
</feature>
<accession>A0AAD8KFL9</accession>
<comment type="caution">
    <text evidence="9">The sequence shown here is derived from an EMBL/GenBank/DDBJ whole genome shotgun (WGS) entry which is preliminary data.</text>
</comment>
<dbReference type="PANTHER" id="PTHR31419">
    <property type="entry name" value="PROTEIN PIN-LIKES 2"/>
    <property type="match status" value="1"/>
</dbReference>
<protein>
    <submittedName>
        <fullName evidence="9">Uncharacterized protein</fullName>
    </submittedName>
</protein>
<dbReference type="SUPFAM" id="SSF103473">
    <property type="entry name" value="MFS general substrate transporter"/>
    <property type="match status" value="1"/>
</dbReference>
<feature type="compositionally biased region" description="Basic and acidic residues" evidence="7">
    <location>
        <begin position="243"/>
        <end position="258"/>
    </location>
</feature>
<evidence type="ECO:0000256" key="1">
    <source>
        <dbReference type="ARBA" id="ARBA00004141"/>
    </source>
</evidence>
<dbReference type="Pfam" id="PF03547">
    <property type="entry name" value="Mem_trans"/>
    <property type="match status" value="1"/>
</dbReference>
<feature type="transmembrane region" description="Helical" evidence="8">
    <location>
        <begin position="15"/>
        <end position="36"/>
    </location>
</feature>
<organism evidence="9 10">
    <name type="scientific">Tagetes erecta</name>
    <name type="common">African marigold</name>
    <dbReference type="NCBI Taxonomy" id="13708"/>
    <lineage>
        <taxon>Eukaryota</taxon>
        <taxon>Viridiplantae</taxon>
        <taxon>Streptophyta</taxon>
        <taxon>Embryophyta</taxon>
        <taxon>Tracheophyta</taxon>
        <taxon>Spermatophyta</taxon>
        <taxon>Magnoliopsida</taxon>
        <taxon>eudicotyledons</taxon>
        <taxon>Gunneridae</taxon>
        <taxon>Pentapetalae</taxon>
        <taxon>asterids</taxon>
        <taxon>campanulids</taxon>
        <taxon>Asterales</taxon>
        <taxon>Asteraceae</taxon>
        <taxon>Asteroideae</taxon>
        <taxon>Heliantheae alliance</taxon>
        <taxon>Tageteae</taxon>
        <taxon>Tagetes</taxon>
    </lineage>
</organism>
<feature type="transmembrane region" description="Helical" evidence="8">
    <location>
        <begin position="152"/>
        <end position="171"/>
    </location>
</feature>
<reference evidence="9" key="1">
    <citation type="journal article" date="2023" name="bioRxiv">
        <title>Improved chromosome-level genome assembly for marigold (Tagetes erecta).</title>
        <authorList>
            <person name="Jiang F."/>
            <person name="Yuan L."/>
            <person name="Wang S."/>
            <person name="Wang H."/>
            <person name="Xu D."/>
            <person name="Wang A."/>
            <person name="Fan W."/>
        </authorList>
    </citation>
    <scope>NUCLEOTIDE SEQUENCE</scope>
    <source>
        <strain evidence="9">WSJ</strain>
        <tissue evidence="9">Leaf</tissue>
    </source>
</reference>
<evidence type="ECO:0000313" key="9">
    <source>
        <dbReference type="EMBL" id="KAK1422107.1"/>
    </source>
</evidence>
<dbReference type="GO" id="GO:0009734">
    <property type="term" value="P:auxin-activated signaling pathway"/>
    <property type="evidence" value="ECO:0007669"/>
    <property type="project" value="UniProtKB-KW"/>
</dbReference>
<evidence type="ECO:0000256" key="2">
    <source>
        <dbReference type="ARBA" id="ARBA00022692"/>
    </source>
</evidence>
<dbReference type="AlphaFoldDB" id="A0AAD8KFL9"/>
<dbReference type="EMBL" id="JAUHHV010000006">
    <property type="protein sequence ID" value="KAK1422107.1"/>
    <property type="molecule type" value="Genomic_DNA"/>
</dbReference>
<keyword evidence="4 8" id="KW-0472">Membrane</keyword>
<feature type="transmembrane region" description="Helical" evidence="8">
    <location>
        <begin position="425"/>
        <end position="446"/>
    </location>
</feature>
<dbReference type="InterPro" id="IPR004776">
    <property type="entry name" value="Mem_transp_PIN-like"/>
</dbReference>
<proteinExistence type="inferred from homology"/>
<keyword evidence="2 8" id="KW-0812">Transmembrane</keyword>
<sequence length="453" mass="50186">MGFFGSDVQFGKQELIHAVVPLLKLLSLTVIGIVLAHKRTQIVPKSTFKLLSKLVFALFLPCTIFIHLGLSVSVNNLALWWFIPVNVIVSTLIGCLLGLLVAVICRPPPEFFRFTVIVTGFGNTGNLLLAIVGSVCHNGDSLFGPECQTSGTAYVSLAQWVSVLLVYTLVYHMMEPPMEYYEVVEEEDEIEIVQENLPVNDLSRPLLHEAEWPGMDDQETVHCKTPFIARVFANVSDFSETSVPDHEERHEIERDRPQSPKSIRCLAEPRMVRKIRIVAEQTPVRHILQPPTIATLLALIIGMVPFLKSIVYGDDAPLAFLTDSLDIMAGAMVPSVMLVLGGMIAEGPNESRLGLRTTIGILVARLFVLPMIGIGVVFAADKMNLLIEGDRMFLFVLLLQYATPSAILFGAIASLRGYAVSEASALLFWQHIVALFSLSMYSIIYFKLLLMYI</sequence>
<evidence type="ECO:0000313" key="10">
    <source>
        <dbReference type="Proteomes" id="UP001229421"/>
    </source>
</evidence>
<evidence type="ECO:0000256" key="5">
    <source>
        <dbReference type="ARBA" id="ARBA00023294"/>
    </source>
</evidence>
<dbReference type="InterPro" id="IPR039305">
    <property type="entry name" value="PILS2/6"/>
</dbReference>
<dbReference type="Proteomes" id="UP001229421">
    <property type="component" value="Unassembled WGS sequence"/>
</dbReference>
<evidence type="ECO:0000256" key="4">
    <source>
        <dbReference type="ARBA" id="ARBA00023136"/>
    </source>
</evidence>
<feature type="transmembrane region" description="Helical" evidence="8">
    <location>
        <begin position="357"/>
        <end position="380"/>
    </location>
</feature>
<dbReference type="InterPro" id="IPR036259">
    <property type="entry name" value="MFS_trans_sf"/>
</dbReference>
<comment type="similarity">
    <text evidence="6">Belongs to the major facilitator superfamily. Phosphate:H(+) symporter (TC 2.A.1.9) family.</text>
</comment>
<comment type="subcellular location">
    <subcellularLocation>
        <location evidence="1">Membrane</location>
        <topology evidence="1">Multi-pass membrane protein</topology>
    </subcellularLocation>
</comment>
<gene>
    <name evidence="9" type="ORF">QVD17_24993</name>
</gene>